<accession>M5J5Y4</accession>
<dbReference type="EMBL" id="ANAG01000014">
    <property type="protein sequence ID" value="EKW98855.1"/>
    <property type="molecule type" value="Genomic_DNA"/>
</dbReference>
<evidence type="ECO:0000256" key="1">
    <source>
        <dbReference type="SAM" id="Phobius"/>
    </source>
</evidence>
<keyword evidence="3" id="KW-0808">Transferase</keyword>
<keyword evidence="1" id="KW-1133">Transmembrane helix</keyword>
<keyword evidence="1" id="KW-0812">Transmembrane</keyword>
<dbReference type="PANTHER" id="PTHR12526:SF630">
    <property type="entry name" value="GLYCOSYLTRANSFERASE"/>
    <property type="match status" value="1"/>
</dbReference>
<dbReference type="GO" id="GO:0016757">
    <property type="term" value="F:glycosyltransferase activity"/>
    <property type="evidence" value="ECO:0007669"/>
    <property type="project" value="InterPro"/>
</dbReference>
<protein>
    <submittedName>
        <fullName evidence="3">Group 1 family glycosyl transferase</fullName>
    </submittedName>
</protein>
<proteinExistence type="predicted"/>
<dbReference type="Proteomes" id="UP000011912">
    <property type="component" value="Unassembled WGS sequence"/>
</dbReference>
<dbReference type="Gene3D" id="3.40.50.2000">
    <property type="entry name" value="Glycogen Phosphorylase B"/>
    <property type="match status" value="2"/>
</dbReference>
<dbReference type="SUPFAM" id="SSF53756">
    <property type="entry name" value="UDP-Glycosyltransferase/glycogen phosphorylase"/>
    <property type="match status" value="1"/>
</dbReference>
<dbReference type="PANTHER" id="PTHR12526">
    <property type="entry name" value="GLYCOSYLTRANSFERASE"/>
    <property type="match status" value="1"/>
</dbReference>
<dbReference type="PATRIC" id="fig|1227363.6.peg.963"/>
<evidence type="ECO:0000313" key="3">
    <source>
        <dbReference type="EMBL" id="EKW98855.1"/>
    </source>
</evidence>
<dbReference type="InterPro" id="IPR001296">
    <property type="entry name" value="Glyco_trans_1"/>
</dbReference>
<sequence length="393" mass="45814">MKIAMVFDGLQVGGIERVGVDYVSLLENIGHDVEVVNLNPKHREFETEFRNKINVKHYYFPRKLCGEQYAQLIKQNFMGRVLYPIISILLNCYIWIAKVLFRLKNRQRYDIVIAFSGHFNDLTFVAHNFLKSKKKMAWLHGALYGYLLISDGYYNLYKKIGNLVCLVDDAQDEALIYNHNTTLRINKLYNPTFIADKEINIKNVEKLKRKYGNFLLMVARFEYPHKDHYTVCKALEILRREFSDEVQLLLIGSGPEEAAVREYVKEKHLEKYIHFLGTKFNVQDYYTAARLLVHASVAGEGLPTVQLEAMAYGLPQVVTDSKVGPREILGNNEYGLLSKVKDPYDMAKQIHKMLNDNALYQHYVKKSMERIKDFQPDAIQRDLEKILLEVMER</sequence>
<dbReference type="CDD" id="cd03811">
    <property type="entry name" value="GT4_GT28_WabH-like"/>
    <property type="match status" value="1"/>
</dbReference>
<organism evidence="3 4">
    <name type="scientific">Ligilactobacillus saerimneri 30a</name>
    <dbReference type="NCBI Taxonomy" id="1227363"/>
    <lineage>
        <taxon>Bacteria</taxon>
        <taxon>Bacillati</taxon>
        <taxon>Bacillota</taxon>
        <taxon>Bacilli</taxon>
        <taxon>Lactobacillales</taxon>
        <taxon>Lactobacillaceae</taxon>
        <taxon>Ligilactobacillus</taxon>
    </lineage>
</organism>
<feature type="transmembrane region" description="Helical" evidence="1">
    <location>
        <begin position="137"/>
        <end position="156"/>
    </location>
</feature>
<keyword evidence="4" id="KW-1185">Reference proteome</keyword>
<dbReference type="AlphaFoldDB" id="M5J5Y4"/>
<feature type="domain" description="Glycosyl transferase family 1" evidence="2">
    <location>
        <begin position="206"/>
        <end position="367"/>
    </location>
</feature>
<reference evidence="3 4" key="1">
    <citation type="journal article" date="2013" name="Genome Announc.">
        <title>Genome Sequence of Lactobacillus saerimneri 30a (Formerly Lactobacillus sp. Strain 30a), a Reference Lactic Acid Bacterium Strain Producing Biogenic Amines.</title>
        <authorList>
            <person name="Romano A."/>
            <person name="Trip H."/>
            <person name="Campbell-Sills H."/>
            <person name="Bouchez O."/>
            <person name="Sherman D."/>
            <person name="Lolkema J.S."/>
            <person name="Lucas P.M."/>
        </authorList>
    </citation>
    <scope>NUCLEOTIDE SEQUENCE [LARGE SCALE GENOMIC DNA]</scope>
    <source>
        <strain evidence="3 4">30a</strain>
    </source>
</reference>
<feature type="transmembrane region" description="Helical" evidence="1">
    <location>
        <begin position="81"/>
        <end position="101"/>
    </location>
</feature>
<dbReference type="Pfam" id="PF00534">
    <property type="entry name" value="Glycos_transf_1"/>
    <property type="match status" value="1"/>
</dbReference>
<name>M5J5Y4_9LACO</name>
<comment type="caution">
    <text evidence="3">The sequence shown here is derived from an EMBL/GenBank/DDBJ whole genome shotgun (WGS) entry which is preliminary data.</text>
</comment>
<dbReference type="STRING" id="1227363.D271_04930"/>
<keyword evidence="1" id="KW-0472">Membrane</keyword>
<evidence type="ECO:0000259" key="2">
    <source>
        <dbReference type="Pfam" id="PF00534"/>
    </source>
</evidence>
<evidence type="ECO:0000313" key="4">
    <source>
        <dbReference type="Proteomes" id="UP000011912"/>
    </source>
</evidence>
<gene>
    <name evidence="3" type="ORF">D271_04930</name>
</gene>